<accession>A0A9X2L6T9</accession>
<feature type="region of interest" description="Disordered" evidence="2">
    <location>
        <begin position="198"/>
        <end position="219"/>
    </location>
</feature>
<organism evidence="3 4">
    <name type="scientific">Parvularcula maris</name>
    <dbReference type="NCBI Taxonomy" id="2965077"/>
    <lineage>
        <taxon>Bacteria</taxon>
        <taxon>Pseudomonadati</taxon>
        <taxon>Pseudomonadota</taxon>
        <taxon>Alphaproteobacteria</taxon>
        <taxon>Parvularculales</taxon>
        <taxon>Parvularculaceae</taxon>
        <taxon>Parvularcula</taxon>
    </lineage>
</organism>
<gene>
    <name evidence="3" type="ORF">NOG11_01990</name>
</gene>
<dbReference type="EMBL" id="JANIBC010000001">
    <property type="protein sequence ID" value="MCQ8184148.1"/>
    <property type="molecule type" value="Genomic_DNA"/>
</dbReference>
<evidence type="ECO:0008006" key="5">
    <source>
        <dbReference type="Google" id="ProtNLM"/>
    </source>
</evidence>
<evidence type="ECO:0000256" key="2">
    <source>
        <dbReference type="SAM" id="MobiDB-lite"/>
    </source>
</evidence>
<feature type="coiled-coil region" evidence="1">
    <location>
        <begin position="300"/>
        <end position="327"/>
    </location>
</feature>
<evidence type="ECO:0000313" key="4">
    <source>
        <dbReference type="Proteomes" id="UP001142610"/>
    </source>
</evidence>
<proteinExistence type="predicted"/>
<evidence type="ECO:0000313" key="3">
    <source>
        <dbReference type="EMBL" id="MCQ8184148.1"/>
    </source>
</evidence>
<feature type="compositionally biased region" description="Low complexity" evidence="2">
    <location>
        <begin position="198"/>
        <end position="216"/>
    </location>
</feature>
<dbReference type="Proteomes" id="UP001142610">
    <property type="component" value="Unassembled WGS sequence"/>
</dbReference>
<reference evidence="3" key="1">
    <citation type="submission" date="2022-07" db="EMBL/GenBank/DDBJ databases">
        <title>Parvularcula maris sp. nov., an algicidal bacterium isolated from seawater.</title>
        <authorList>
            <person name="Li F."/>
        </authorList>
    </citation>
    <scope>NUCLEOTIDE SEQUENCE</scope>
    <source>
        <strain evidence="3">BGMRC 0090</strain>
    </source>
</reference>
<evidence type="ECO:0000256" key="1">
    <source>
        <dbReference type="SAM" id="Coils"/>
    </source>
</evidence>
<name>A0A9X2L6T9_9PROT</name>
<keyword evidence="4" id="KW-1185">Reference proteome</keyword>
<keyword evidence="1" id="KW-0175">Coiled coil</keyword>
<sequence>MTQTRKYDSVADAKRHALASDLAELKDRLRATDLIGTLGRQIGVDVDGFKRSTGADSKTMPYALIGVGTALLAGRYYEEQKAQPDTDGLHEDDYHAASDIGLAHRRLRRRENETDDLYARRTYEEYGRRLNVERYDNEDDHGFFDRVDDALHGLSARVKGGARATGSAVSSAGSSVAHGAAAAGRGTKNVATSIGSGTASAASSAASGTRNAASATKRSLSERARWLNDHAAATSRGAQDRLAQARMRSEQQLSKLKSAHEDNPAVGTGLGMALGLLLGALTPPTNREKRATDGLADALMDAAQGALAKMNENISHLEQQEQAETRH</sequence>
<protein>
    <recommendedName>
        <fullName evidence="5">DUF3618 domain-containing protein</fullName>
    </recommendedName>
</protein>
<dbReference type="AlphaFoldDB" id="A0A9X2L6T9"/>
<comment type="caution">
    <text evidence="3">The sequence shown here is derived from an EMBL/GenBank/DDBJ whole genome shotgun (WGS) entry which is preliminary data.</text>
</comment>
<dbReference type="RefSeq" id="WP_256617955.1">
    <property type="nucleotide sequence ID" value="NZ_JANIBC010000001.1"/>
</dbReference>